<sequence>METDVPVYICHETQMGMAASRWPQQGCPPYQNTSLKTEMGMAVVRGSRPGAAVGELGLQHPFGGLSMTQGSVQGKKTTVEPDRLFPLFFHRRRKENGKSPVEAEASRMTGDDGGDRLYLLKRKREEELGAVVN</sequence>
<protein>
    <submittedName>
        <fullName evidence="1">Uncharacterized protein</fullName>
    </submittedName>
</protein>
<dbReference type="Proteomes" id="UP001234297">
    <property type="component" value="Chromosome 12"/>
</dbReference>
<name>A0ACC2K2C2_PERAE</name>
<dbReference type="EMBL" id="CM056820">
    <property type="protein sequence ID" value="KAJ8615263.1"/>
    <property type="molecule type" value="Genomic_DNA"/>
</dbReference>
<gene>
    <name evidence="1" type="ORF">MRB53_034635</name>
</gene>
<comment type="caution">
    <text evidence="1">The sequence shown here is derived from an EMBL/GenBank/DDBJ whole genome shotgun (WGS) entry which is preliminary data.</text>
</comment>
<evidence type="ECO:0000313" key="1">
    <source>
        <dbReference type="EMBL" id="KAJ8615263.1"/>
    </source>
</evidence>
<keyword evidence="2" id="KW-1185">Reference proteome</keyword>
<organism evidence="1 2">
    <name type="scientific">Persea americana</name>
    <name type="common">Avocado</name>
    <dbReference type="NCBI Taxonomy" id="3435"/>
    <lineage>
        <taxon>Eukaryota</taxon>
        <taxon>Viridiplantae</taxon>
        <taxon>Streptophyta</taxon>
        <taxon>Embryophyta</taxon>
        <taxon>Tracheophyta</taxon>
        <taxon>Spermatophyta</taxon>
        <taxon>Magnoliopsida</taxon>
        <taxon>Magnoliidae</taxon>
        <taxon>Laurales</taxon>
        <taxon>Lauraceae</taxon>
        <taxon>Persea</taxon>
    </lineage>
</organism>
<evidence type="ECO:0000313" key="2">
    <source>
        <dbReference type="Proteomes" id="UP001234297"/>
    </source>
</evidence>
<accession>A0ACC2K2C2</accession>
<reference evidence="1 2" key="1">
    <citation type="journal article" date="2022" name="Hortic Res">
        <title>A haplotype resolved chromosomal level avocado genome allows analysis of novel avocado genes.</title>
        <authorList>
            <person name="Nath O."/>
            <person name="Fletcher S.J."/>
            <person name="Hayward A."/>
            <person name="Shaw L.M."/>
            <person name="Masouleh A.K."/>
            <person name="Furtado A."/>
            <person name="Henry R.J."/>
            <person name="Mitter N."/>
        </authorList>
    </citation>
    <scope>NUCLEOTIDE SEQUENCE [LARGE SCALE GENOMIC DNA]</scope>
    <source>
        <strain evidence="2">cv. Hass</strain>
    </source>
</reference>
<proteinExistence type="predicted"/>